<dbReference type="Proteomes" id="UP000290439">
    <property type="component" value="Chromosome"/>
</dbReference>
<accession>A0A4U8W6Z5</accession>
<evidence type="ECO:0000313" key="3">
    <source>
        <dbReference type="Proteomes" id="UP000290439"/>
    </source>
</evidence>
<dbReference type="AlphaFoldDB" id="A0A4U8W6Z5"/>
<dbReference type="InterPro" id="IPR029058">
    <property type="entry name" value="AB_hydrolase_fold"/>
</dbReference>
<dbReference type="RefSeq" id="WP_130916263.1">
    <property type="nucleotide sequence ID" value="NZ_JARWOB010000034.1"/>
</dbReference>
<sequence length="303" mass="32678">MEFHRYAQFLPPEYLAEPMAVPESTWWSWRGHRVHVARGRSAEAPVRVLAVHGAGGHAGLVWPLAALAMRAGVEAMAVDLPLYGDTVVPDPRSVRYTDWVELLCEFVCAETESDPRPLVVFGASMGGMLAYEVAARTGAVTQVVATCLLDPSDPAARRAAVRWSFTGGVAPALLRTVRPLLGRARVPIRWLVDMGNMSLDPELTRLCGSDPKGGGVRVPLGFLADFLDFAHTPPETATTPLTLVHPAADRWTPPELSVRFLDRIAAPTQLVLLDGCGHFPIEEPGLGQLTDALTGVLAEVVGR</sequence>
<evidence type="ECO:0000259" key="1">
    <source>
        <dbReference type="Pfam" id="PF12697"/>
    </source>
</evidence>
<dbReference type="PANTHER" id="PTHR43689:SF8">
    <property type="entry name" value="ALPHA_BETA-HYDROLASES SUPERFAMILY PROTEIN"/>
    <property type="match status" value="1"/>
</dbReference>
<dbReference type="Pfam" id="PF12697">
    <property type="entry name" value="Abhydrolase_6"/>
    <property type="match status" value="1"/>
</dbReference>
<organism evidence="2 3">
    <name type="scientific">Nocardia cyriacigeorgica</name>
    <dbReference type="NCBI Taxonomy" id="135487"/>
    <lineage>
        <taxon>Bacteria</taxon>
        <taxon>Bacillati</taxon>
        <taxon>Actinomycetota</taxon>
        <taxon>Actinomycetes</taxon>
        <taxon>Mycobacteriales</taxon>
        <taxon>Nocardiaceae</taxon>
        <taxon>Nocardia</taxon>
    </lineage>
</organism>
<gene>
    <name evidence="2" type="ORF">NCTC10797_01131</name>
</gene>
<feature type="domain" description="AB hydrolase-1" evidence="1">
    <location>
        <begin position="48"/>
        <end position="284"/>
    </location>
</feature>
<protein>
    <submittedName>
        <fullName evidence="2">Esterase/lipase</fullName>
    </submittedName>
</protein>
<proteinExistence type="predicted"/>
<dbReference type="Gene3D" id="3.40.50.1820">
    <property type="entry name" value="alpha/beta hydrolase"/>
    <property type="match status" value="1"/>
</dbReference>
<dbReference type="PANTHER" id="PTHR43689">
    <property type="entry name" value="HYDROLASE"/>
    <property type="match status" value="1"/>
</dbReference>
<reference evidence="2 3" key="1">
    <citation type="submission" date="2019-02" db="EMBL/GenBank/DDBJ databases">
        <authorList>
            <consortium name="Pathogen Informatics"/>
        </authorList>
    </citation>
    <scope>NUCLEOTIDE SEQUENCE [LARGE SCALE GENOMIC DNA]</scope>
    <source>
        <strain evidence="2 3">3012STDY6756504</strain>
    </source>
</reference>
<dbReference type="GO" id="GO:0003824">
    <property type="term" value="F:catalytic activity"/>
    <property type="evidence" value="ECO:0007669"/>
    <property type="project" value="UniProtKB-ARBA"/>
</dbReference>
<dbReference type="InterPro" id="IPR000073">
    <property type="entry name" value="AB_hydrolase_1"/>
</dbReference>
<dbReference type="SUPFAM" id="SSF53474">
    <property type="entry name" value="alpha/beta-Hydrolases"/>
    <property type="match status" value="1"/>
</dbReference>
<name>A0A4U8W6Z5_9NOCA</name>
<evidence type="ECO:0000313" key="2">
    <source>
        <dbReference type="EMBL" id="VFA97368.1"/>
    </source>
</evidence>
<dbReference type="EMBL" id="LR215973">
    <property type="protein sequence ID" value="VFA97368.1"/>
    <property type="molecule type" value="Genomic_DNA"/>
</dbReference>